<reference evidence="9 10" key="1">
    <citation type="journal article" date="2024" name="Nat. Commun.">
        <title>Phylogenomics reveals the evolutionary origins of lichenization in chlorophyte algae.</title>
        <authorList>
            <person name="Puginier C."/>
            <person name="Libourel C."/>
            <person name="Otte J."/>
            <person name="Skaloud P."/>
            <person name="Haon M."/>
            <person name="Grisel S."/>
            <person name="Petersen M."/>
            <person name="Berrin J.G."/>
            <person name="Delaux P.M."/>
            <person name="Dal Grande F."/>
            <person name="Keller J."/>
        </authorList>
    </citation>
    <scope>NUCLEOTIDE SEQUENCE [LARGE SCALE GENOMIC DNA]</scope>
    <source>
        <strain evidence="9 10">SAG 245.80</strain>
    </source>
</reference>
<dbReference type="GO" id="GO:0000149">
    <property type="term" value="F:SNARE binding"/>
    <property type="evidence" value="ECO:0007669"/>
    <property type="project" value="TreeGrafter"/>
</dbReference>
<dbReference type="Gene3D" id="3.40.50.410">
    <property type="entry name" value="von Willebrand factor, type A domain"/>
    <property type="match status" value="1"/>
</dbReference>
<dbReference type="InterPro" id="IPR029006">
    <property type="entry name" value="ADF-H/Gelsolin-like_dom_sf"/>
</dbReference>
<keyword evidence="10" id="KW-1185">Reference proteome</keyword>
<dbReference type="Gene3D" id="2.60.40.1670">
    <property type="entry name" value="beta-sandwich domain of Sec23/24"/>
    <property type="match status" value="1"/>
</dbReference>
<dbReference type="AlphaFoldDB" id="A0AAW1REE3"/>
<feature type="domain" description="Zinc finger Sec23/Sec24-type" evidence="5">
    <location>
        <begin position="196"/>
        <end position="234"/>
    </location>
</feature>
<dbReference type="InterPro" id="IPR006895">
    <property type="entry name" value="Znf_Sec23_Sec24"/>
</dbReference>
<feature type="domain" description="Sec23/Sec24 helical" evidence="7">
    <location>
        <begin position="619"/>
        <end position="713"/>
    </location>
</feature>
<dbReference type="InterPro" id="IPR036174">
    <property type="entry name" value="Znf_Sec23_Sec24_sf"/>
</dbReference>
<evidence type="ECO:0000259" key="5">
    <source>
        <dbReference type="Pfam" id="PF04810"/>
    </source>
</evidence>
<keyword evidence="3" id="KW-0653">Protein transport</keyword>
<feature type="region of interest" description="Disordered" evidence="4">
    <location>
        <begin position="45"/>
        <end position="129"/>
    </location>
</feature>
<dbReference type="Proteomes" id="UP001445335">
    <property type="component" value="Unassembled WGS sequence"/>
</dbReference>
<dbReference type="Pfam" id="PF08033">
    <property type="entry name" value="Sec23_BS"/>
    <property type="match status" value="1"/>
</dbReference>
<dbReference type="InterPro" id="IPR006900">
    <property type="entry name" value="Sec23/24_helical_dom"/>
</dbReference>
<feature type="domain" description="Sec23/Sec24 trunk" evidence="6">
    <location>
        <begin position="267"/>
        <end position="502"/>
    </location>
</feature>
<evidence type="ECO:0000313" key="10">
    <source>
        <dbReference type="Proteomes" id="UP001445335"/>
    </source>
</evidence>
<dbReference type="InterPro" id="IPR036175">
    <property type="entry name" value="Sec23/24_helical_dom_sf"/>
</dbReference>
<comment type="similarity">
    <text evidence="1">Belongs to the SEC23/SEC24 family. SEC24 subfamily.</text>
</comment>
<dbReference type="InterPro" id="IPR012990">
    <property type="entry name" value="Beta-sandwich_Sec23_24"/>
</dbReference>
<dbReference type="InterPro" id="IPR050550">
    <property type="entry name" value="SEC23_SEC24_subfamily"/>
</dbReference>
<dbReference type="GO" id="GO:0030127">
    <property type="term" value="C:COPII vesicle coat"/>
    <property type="evidence" value="ECO:0007669"/>
    <property type="project" value="InterPro"/>
</dbReference>
<evidence type="ECO:0000256" key="3">
    <source>
        <dbReference type="ARBA" id="ARBA00022927"/>
    </source>
</evidence>
<evidence type="ECO:0000256" key="4">
    <source>
        <dbReference type="SAM" id="MobiDB-lite"/>
    </source>
</evidence>
<feature type="domain" description="Sec23/Sec24 beta-sandwich" evidence="8">
    <location>
        <begin position="524"/>
        <end position="608"/>
    </location>
</feature>
<evidence type="ECO:0000256" key="1">
    <source>
        <dbReference type="ARBA" id="ARBA00008334"/>
    </source>
</evidence>
<dbReference type="SUPFAM" id="SSF82919">
    <property type="entry name" value="Zn-finger domain of Sec23/24"/>
    <property type="match status" value="1"/>
</dbReference>
<dbReference type="Gene3D" id="2.30.30.380">
    <property type="entry name" value="Zn-finger domain of Sec23/24"/>
    <property type="match status" value="1"/>
</dbReference>
<dbReference type="SUPFAM" id="SSF53300">
    <property type="entry name" value="vWA-like"/>
    <property type="match status" value="1"/>
</dbReference>
<dbReference type="EMBL" id="JALJOU010000043">
    <property type="protein sequence ID" value="KAK9832002.1"/>
    <property type="molecule type" value="Genomic_DNA"/>
</dbReference>
<accession>A0AAW1REE3</accession>
<comment type="caution">
    <text evidence="9">The sequence shown here is derived from an EMBL/GenBank/DDBJ whole genome shotgun (WGS) entry which is preliminary data.</text>
</comment>
<protein>
    <submittedName>
        <fullName evidence="9">Uncharacterized protein</fullName>
    </submittedName>
</protein>
<dbReference type="Gene3D" id="3.40.20.10">
    <property type="entry name" value="Severin"/>
    <property type="match status" value="1"/>
</dbReference>
<keyword evidence="2" id="KW-0813">Transport</keyword>
<dbReference type="Pfam" id="PF04815">
    <property type="entry name" value="Sec23_helical"/>
    <property type="match status" value="1"/>
</dbReference>
<dbReference type="Gene3D" id="1.20.120.730">
    <property type="entry name" value="Sec23/Sec24 helical domain"/>
    <property type="match status" value="1"/>
</dbReference>
<dbReference type="GO" id="GO:0006886">
    <property type="term" value="P:intracellular protein transport"/>
    <property type="evidence" value="ECO:0007669"/>
    <property type="project" value="InterPro"/>
</dbReference>
<dbReference type="InterPro" id="IPR036180">
    <property type="entry name" value="Gelsolin-like_dom_sf"/>
</dbReference>
<feature type="region of interest" description="Disordered" evidence="4">
    <location>
        <begin position="417"/>
        <end position="437"/>
    </location>
</feature>
<evidence type="ECO:0000256" key="2">
    <source>
        <dbReference type="ARBA" id="ARBA00022448"/>
    </source>
</evidence>
<dbReference type="SUPFAM" id="SSF82754">
    <property type="entry name" value="C-terminal, gelsolin-like domain of Sec23/24"/>
    <property type="match status" value="1"/>
</dbReference>
<evidence type="ECO:0000259" key="7">
    <source>
        <dbReference type="Pfam" id="PF04815"/>
    </source>
</evidence>
<dbReference type="Pfam" id="PF04810">
    <property type="entry name" value="zf-Sec23_Sec24"/>
    <property type="match status" value="1"/>
</dbReference>
<gene>
    <name evidence="9" type="ORF">WJX81_007680</name>
</gene>
<dbReference type="GO" id="GO:0090110">
    <property type="term" value="P:COPII-coated vesicle cargo loading"/>
    <property type="evidence" value="ECO:0007669"/>
    <property type="project" value="TreeGrafter"/>
</dbReference>
<organism evidence="9 10">
    <name type="scientific">Elliptochloris bilobata</name>
    <dbReference type="NCBI Taxonomy" id="381761"/>
    <lineage>
        <taxon>Eukaryota</taxon>
        <taxon>Viridiplantae</taxon>
        <taxon>Chlorophyta</taxon>
        <taxon>core chlorophytes</taxon>
        <taxon>Trebouxiophyceae</taxon>
        <taxon>Trebouxiophyceae incertae sedis</taxon>
        <taxon>Elliptochloris clade</taxon>
        <taxon>Elliptochloris</taxon>
    </lineage>
</organism>
<evidence type="ECO:0000259" key="6">
    <source>
        <dbReference type="Pfam" id="PF04811"/>
    </source>
</evidence>
<dbReference type="PANTHER" id="PTHR13803:SF4">
    <property type="entry name" value="SECRETORY 24CD, ISOFORM C"/>
    <property type="match status" value="1"/>
</dbReference>
<feature type="compositionally biased region" description="Pro residues" evidence="4">
    <location>
        <begin position="48"/>
        <end position="70"/>
    </location>
</feature>
<dbReference type="SUPFAM" id="SSF81995">
    <property type="entry name" value="beta-sandwich domain of Sec23/24"/>
    <property type="match status" value="1"/>
</dbReference>
<dbReference type="GO" id="GO:0070971">
    <property type="term" value="C:endoplasmic reticulum exit site"/>
    <property type="evidence" value="ECO:0007669"/>
    <property type="project" value="TreeGrafter"/>
</dbReference>
<dbReference type="PANTHER" id="PTHR13803">
    <property type="entry name" value="SEC24-RELATED PROTEIN"/>
    <property type="match status" value="1"/>
</dbReference>
<evidence type="ECO:0000313" key="9">
    <source>
        <dbReference type="EMBL" id="KAK9832002.1"/>
    </source>
</evidence>
<dbReference type="GO" id="GO:0008270">
    <property type="term" value="F:zinc ion binding"/>
    <property type="evidence" value="ECO:0007669"/>
    <property type="project" value="InterPro"/>
</dbReference>
<dbReference type="Pfam" id="PF04811">
    <property type="entry name" value="Sec23_trunk"/>
    <property type="match status" value="1"/>
</dbReference>
<dbReference type="SUPFAM" id="SSF81811">
    <property type="entry name" value="Helical domain of Sec23/24"/>
    <property type="match status" value="1"/>
</dbReference>
<evidence type="ECO:0000259" key="8">
    <source>
        <dbReference type="Pfam" id="PF08033"/>
    </source>
</evidence>
<proteinExistence type="inferred from homology"/>
<dbReference type="InterPro" id="IPR036465">
    <property type="entry name" value="vWFA_dom_sf"/>
</dbReference>
<feature type="compositionally biased region" description="Polar residues" evidence="4">
    <location>
        <begin position="110"/>
        <end position="126"/>
    </location>
</feature>
<sequence>MFEQLCGSPDWLWPELVTPVPLLERAGLSNGPVAPLQGALGVASRGALPPPPLPGTAPPPLPGAALPPPGVLGAPPSFGGGPTMRAPAQAAPPGQRIDPAQIPRPAGGNEPTNVFYTRDPTSNTTALPPPAASQFVVRDRGNCTPRAMRSTLGIVPSTREMLKQGAMPLALCITPLALPEPDDDPVPVVDFGQGGPVRCGLCKAYMNPFMQFVGDGARFRCNFCGALTDTPHDYVAATGPNGRAERPELCCGTIEIVATPDFMVRPPMAPAHLFLVDVSHQAVATGLTAAACAAITAVLDELQGGERVRVGVATFDSAVQFYSLRDGLAAPAMLVVPDAEHPFCPEPASLVVPLHASRALVEAALEQIPRMNADTKILDSCLGGAIEAAIEVLKAGTGGKIVAFVAALPKVGARPLAPRDQAAPAGEQDPQRLQEPAGTSYTELACAAADFQVSVDVCVAGQGYADAASLRELARHTGGELRHYAPFAPGLDADQLANDLRWAARRPQGCEAVGRLRVSAGLEGWEAVGRLRVSAGLEVERLHGSFRRRTPTDLDFPAISCDAALSASLRYEDRLPDGKEAFAQFALLYTSPAGERRIRVHTLGLPVAAKLTHVFKGADLDAQMALLARSVAAKLPGGTLAAAREAVTGAAVGVLAAYRRYCASQSSSAQLILPEALKLMPLYALALLKCPALGVSTRPDARAAWLARLMTLPGGGTPGRGGPLPLALSGLTAERLEADGFYLLENGFEALLHAEPGAPPALIQALFGLPQLGPGAERAVATLPRLPTPQSAALHAALDEVRRQRASWLRLRMALRGDANEAAFYAGLVEDRSAAGQSYVEYLCTIHRQIQAKLDA</sequence>
<dbReference type="InterPro" id="IPR006896">
    <property type="entry name" value="Sec23/24_trunk_dom"/>
</dbReference>
<name>A0AAW1REE3_9CHLO</name>